<dbReference type="InterPro" id="IPR036864">
    <property type="entry name" value="Zn2-C6_fun-type_DNA-bd_sf"/>
</dbReference>
<dbReference type="Proteomes" id="UP000887226">
    <property type="component" value="Unassembled WGS sequence"/>
</dbReference>
<comment type="caution">
    <text evidence="5">The sequence shown here is derived from an EMBL/GenBank/DDBJ whole genome shotgun (WGS) entry which is preliminary data.</text>
</comment>
<evidence type="ECO:0000259" key="4">
    <source>
        <dbReference type="PROSITE" id="PS50048"/>
    </source>
</evidence>
<organism evidence="5 6">
    <name type="scientific">Calycina marina</name>
    <dbReference type="NCBI Taxonomy" id="1763456"/>
    <lineage>
        <taxon>Eukaryota</taxon>
        <taxon>Fungi</taxon>
        <taxon>Dikarya</taxon>
        <taxon>Ascomycota</taxon>
        <taxon>Pezizomycotina</taxon>
        <taxon>Leotiomycetes</taxon>
        <taxon>Helotiales</taxon>
        <taxon>Pezizellaceae</taxon>
        <taxon>Calycina</taxon>
    </lineage>
</organism>
<dbReference type="SUPFAM" id="SSF57701">
    <property type="entry name" value="Zn2/Cys6 DNA-binding domain"/>
    <property type="match status" value="1"/>
</dbReference>
<dbReference type="InterPro" id="IPR053181">
    <property type="entry name" value="EcdB-like_regulator"/>
</dbReference>
<dbReference type="AlphaFoldDB" id="A0A9P8CEC1"/>
<keyword evidence="1" id="KW-0479">Metal-binding</keyword>
<proteinExistence type="predicted"/>
<name>A0A9P8CEC1_9HELO</name>
<evidence type="ECO:0000256" key="1">
    <source>
        <dbReference type="ARBA" id="ARBA00022723"/>
    </source>
</evidence>
<feature type="region of interest" description="Disordered" evidence="3">
    <location>
        <begin position="124"/>
        <end position="146"/>
    </location>
</feature>
<dbReference type="SMART" id="SM00066">
    <property type="entry name" value="GAL4"/>
    <property type="match status" value="1"/>
</dbReference>
<reference evidence="5" key="1">
    <citation type="journal article" date="2021" name="IMA Fungus">
        <title>Genomic characterization of three marine fungi, including Emericellopsis atlantica sp. nov. with signatures of a generalist lifestyle and marine biomass degradation.</title>
        <authorList>
            <person name="Hagestad O.C."/>
            <person name="Hou L."/>
            <person name="Andersen J.H."/>
            <person name="Hansen E.H."/>
            <person name="Altermark B."/>
            <person name="Li C."/>
            <person name="Kuhnert E."/>
            <person name="Cox R.J."/>
            <person name="Crous P.W."/>
            <person name="Spatafora J.W."/>
            <person name="Lail K."/>
            <person name="Amirebrahimi M."/>
            <person name="Lipzen A."/>
            <person name="Pangilinan J."/>
            <person name="Andreopoulos W."/>
            <person name="Hayes R.D."/>
            <person name="Ng V."/>
            <person name="Grigoriev I.V."/>
            <person name="Jackson S.A."/>
            <person name="Sutton T.D.S."/>
            <person name="Dobson A.D.W."/>
            <person name="Rama T."/>
        </authorList>
    </citation>
    <scope>NUCLEOTIDE SEQUENCE</scope>
    <source>
        <strain evidence="5">TRa3180A</strain>
    </source>
</reference>
<dbReference type="GO" id="GO:0008270">
    <property type="term" value="F:zinc ion binding"/>
    <property type="evidence" value="ECO:0007669"/>
    <property type="project" value="InterPro"/>
</dbReference>
<dbReference type="OrthoDB" id="4685598at2759"/>
<accession>A0A9P8CEC1</accession>
<evidence type="ECO:0000256" key="2">
    <source>
        <dbReference type="ARBA" id="ARBA00023242"/>
    </source>
</evidence>
<dbReference type="CDD" id="cd12148">
    <property type="entry name" value="fungal_TF_MHR"/>
    <property type="match status" value="1"/>
</dbReference>
<evidence type="ECO:0000313" key="6">
    <source>
        <dbReference type="Proteomes" id="UP000887226"/>
    </source>
</evidence>
<evidence type="ECO:0000256" key="3">
    <source>
        <dbReference type="SAM" id="MobiDB-lite"/>
    </source>
</evidence>
<dbReference type="GO" id="GO:0000981">
    <property type="term" value="F:DNA-binding transcription factor activity, RNA polymerase II-specific"/>
    <property type="evidence" value="ECO:0007669"/>
    <property type="project" value="InterPro"/>
</dbReference>
<dbReference type="InterPro" id="IPR001138">
    <property type="entry name" value="Zn2Cys6_DnaBD"/>
</dbReference>
<dbReference type="Gene3D" id="4.10.240.10">
    <property type="entry name" value="Zn(2)-C6 fungal-type DNA-binding domain"/>
    <property type="match status" value="1"/>
</dbReference>
<keyword evidence="6" id="KW-1185">Reference proteome</keyword>
<dbReference type="GO" id="GO:0006351">
    <property type="term" value="P:DNA-templated transcription"/>
    <property type="evidence" value="ECO:0007669"/>
    <property type="project" value="InterPro"/>
</dbReference>
<dbReference type="InterPro" id="IPR007219">
    <property type="entry name" value="XnlR_reg_dom"/>
</dbReference>
<dbReference type="PROSITE" id="PS00463">
    <property type="entry name" value="ZN2_CY6_FUNGAL_1"/>
    <property type="match status" value="1"/>
</dbReference>
<dbReference type="CDD" id="cd00067">
    <property type="entry name" value="GAL4"/>
    <property type="match status" value="1"/>
</dbReference>
<evidence type="ECO:0000313" key="5">
    <source>
        <dbReference type="EMBL" id="KAG9243943.1"/>
    </source>
</evidence>
<keyword evidence="2" id="KW-0539">Nucleus</keyword>
<gene>
    <name evidence="5" type="ORF">BJ878DRAFT_542755</name>
</gene>
<dbReference type="Pfam" id="PF00172">
    <property type="entry name" value="Zn_clus"/>
    <property type="match status" value="1"/>
</dbReference>
<feature type="domain" description="Zn(2)-C6 fungal-type" evidence="4">
    <location>
        <begin position="37"/>
        <end position="67"/>
    </location>
</feature>
<dbReference type="GO" id="GO:0003677">
    <property type="term" value="F:DNA binding"/>
    <property type="evidence" value="ECO:0007669"/>
    <property type="project" value="InterPro"/>
</dbReference>
<sequence length="529" mass="59777">MPAKRKLRKISFVDLMEENTVKKVSAKSYPRRWTAVACEVCRIRKTRCDAGKPSCGFCLGIGIDCQYRLPADWDRAKPGSPVASEALQRIEARIASLEEMAEAASQKDEHAIVTQLSPYGQVSPSSQAVYSHGDKTPPASYSDGEPHTPYFHPQPLGAAPRTPSEFSFQQTSGEGAAIQSRTLDLSRKTTRYLQQSFVGNYLRWMPICDIQDCSDYVNEAYACNFEPSSSSSCFTMLVFALGAETEGRIGVIDGELPGLDYFAQGNRMADGMSLMTRSLTTLQCRIMQASYYQFSIRPLQAWNVISQASRDCMRLLPSSLPKILDEDSKEILHRVFWACSILLHELEVVVKMYPIGLRHLHHTIPLPLSRNREEDLDYFLAQTALRKLLMEAREVVGHQRWQVVNAPVVAVELQNQSKEWCHHLHPTLKFPIDARPLLDPRKSFLRIQSYVSMMIGILTYKSPELAFAPETEEYVHTLNGYEILGNWDHLPIIRRGLKRAKRMMIRAGIPVEAVSPVQIEEQPAPVFQT</sequence>
<dbReference type="Pfam" id="PF04082">
    <property type="entry name" value="Fungal_trans"/>
    <property type="match status" value="1"/>
</dbReference>
<dbReference type="PANTHER" id="PTHR47785:SF6">
    <property type="entry name" value="ZN(II)2CYS6 TRANSCRIPTION FACTOR (EUROFUNG)"/>
    <property type="match status" value="1"/>
</dbReference>
<dbReference type="EMBL" id="MU253940">
    <property type="protein sequence ID" value="KAG9243943.1"/>
    <property type="molecule type" value="Genomic_DNA"/>
</dbReference>
<dbReference type="PANTHER" id="PTHR47785">
    <property type="entry name" value="ZN(II)2CYS6 TRANSCRIPTION FACTOR (EUROFUNG)-RELATED-RELATED"/>
    <property type="match status" value="1"/>
</dbReference>
<dbReference type="PROSITE" id="PS50048">
    <property type="entry name" value="ZN2_CY6_FUNGAL_2"/>
    <property type="match status" value="1"/>
</dbReference>
<protein>
    <recommendedName>
        <fullName evidence="4">Zn(2)-C6 fungal-type domain-containing protein</fullName>
    </recommendedName>
</protein>